<proteinExistence type="predicted"/>
<comment type="caution">
    <text evidence="2">The sequence shown here is derived from an EMBL/GenBank/DDBJ whole genome shotgun (WGS) entry which is preliminary data.</text>
</comment>
<dbReference type="Pfam" id="PF03237">
    <property type="entry name" value="Terminase_6N"/>
    <property type="match status" value="1"/>
</dbReference>
<dbReference type="Proteomes" id="UP000093737">
    <property type="component" value="Unassembled WGS sequence"/>
</dbReference>
<reference evidence="2 3" key="1">
    <citation type="submission" date="2016-05" db="EMBL/GenBank/DDBJ databases">
        <authorList>
            <person name="Ramsay J.P."/>
        </authorList>
    </citation>
    <scope>NUCLEOTIDE SEQUENCE [LARGE SCALE GENOMIC DNA]</scope>
    <source>
        <strain evidence="2 3">NZP2042</strain>
    </source>
</reference>
<evidence type="ECO:0000256" key="1">
    <source>
        <dbReference type="SAM" id="MobiDB-lite"/>
    </source>
</evidence>
<evidence type="ECO:0000313" key="2">
    <source>
        <dbReference type="EMBL" id="OBQ66941.1"/>
    </source>
</evidence>
<evidence type="ECO:0000313" key="3">
    <source>
        <dbReference type="Proteomes" id="UP000093737"/>
    </source>
</evidence>
<accession>A0A6M7U018</accession>
<protein>
    <submittedName>
        <fullName evidence="2">Terminase</fullName>
    </submittedName>
</protein>
<sequence length="260" mass="27828">MNRSAAASGPSKPSSGRSSKSPPIAAKTEYLALLAELDRRRRSNQLAAYRPYPRQAEFHAAGAVNRERLFMAGNQLGKTRAGGAEWAMHLTGRYPAWWQGKVFDTPVRLWAAGVTGEGTRDNPQRVLVGPPQQQAALGTGMIPADAIRQTIMGRGAPGALDSVVVRHGGGGDVQAGESVLSFKSFEKGREKWQGETLHGVWFDEEPPLDIYSEGLTRTNATGGITIVTFTPLLGMSDVVLLFLSAGEVERMAKGSTAAKP</sequence>
<organism evidence="2 3">
    <name type="scientific">Rhizobium loti</name>
    <name type="common">Mesorhizobium loti</name>
    <dbReference type="NCBI Taxonomy" id="381"/>
    <lineage>
        <taxon>Bacteria</taxon>
        <taxon>Pseudomonadati</taxon>
        <taxon>Pseudomonadota</taxon>
        <taxon>Alphaproteobacteria</taxon>
        <taxon>Hyphomicrobiales</taxon>
        <taxon>Phyllobacteriaceae</taxon>
        <taxon>Mesorhizobium</taxon>
    </lineage>
</organism>
<feature type="compositionally biased region" description="Low complexity" evidence="1">
    <location>
        <begin position="1"/>
        <end position="23"/>
    </location>
</feature>
<name>A0A6M7U018_RHILI</name>
<dbReference type="EMBL" id="LYTK01000010">
    <property type="protein sequence ID" value="OBQ66941.1"/>
    <property type="molecule type" value="Genomic_DNA"/>
</dbReference>
<dbReference type="AlphaFoldDB" id="A0A6M7U018"/>
<feature type="region of interest" description="Disordered" evidence="1">
    <location>
        <begin position="1"/>
        <end position="24"/>
    </location>
</feature>
<gene>
    <name evidence="2" type="ORF">A8145_31655</name>
</gene>